<dbReference type="Proteomes" id="UP001160483">
    <property type="component" value="Unassembled WGS sequence"/>
</dbReference>
<name>A0AAU9KR06_9STRA</name>
<accession>A0AAU9KR06</accession>
<evidence type="ECO:0000313" key="2">
    <source>
        <dbReference type="Proteomes" id="UP001160483"/>
    </source>
</evidence>
<comment type="caution">
    <text evidence="1">The sequence shown here is derived from an EMBL/GenBank/DDBJ whole genome shotgun (WGS) entry which is preliminary data.</text>
</comment>
<evidence type="ECO:0008006" key="3">
    <source>
        <dbReference type="Google" id="ProtNLM"/>
    </source>
</evidence>
<sequence>MNVFDGEFVLAIPDEDTYDSNGKILMRDSFPFSGPLTELLTSGDRLIIDGILKRGRSIRHRGAAFVYVPNSGCWCHSRGPTSTKYINDVLGDENVSVGYHGSTLPYLNMLDRYSLNVRPILKSICISVYRLNFEILEEKTIFRTSHAIVPMRTDDYGAVELLMSAFCFMPINLGTLPKKMPNISMSSAEEVLSVTMDRRSIDVKMWCIGNSLQDPVMTPRLLFFYGIGGEGKSITISTITSNLPGVVGTLTRDYVGRSVDKIDEADMEKMMENRFVSYGDVSIGYKGYINDSFLKIMSGNDSVSTKTMTGKLQCAGLFAMNAPWKAYKSVMMPWFARRAICLTIDKPSKGAKPPQESFSEEEILTFIHRCLLVRSYHKYVHIDAAILLRTLFGADLYQYCRGVTIDENTSYMMNLVATYSISNCCGLDIKSLLWLTRSMCPSLLRDEEDISGKLKRNAVITPVYTLRAGLAWEETSEMTSMFCFDNAIVEYRDNIGIPAPSANSLTGVKSCYMETYASVGIPLARYHWLLAMLRSTGVNVASSERDQEFSDYVWTNANITKNYHPVALIETEGGLDSYGDADKNLMHIIRQAKSNVIGVVGVEITLKRGKDYAASGIRRVTLSLKSMQVHDLTTIRSPPLNRALVFESSGTKASKRLIEALQPKNRDISSAQAPKK</sequence>
<evidence type="ECO:0000313" key="1">
    <source>
        <dbReference type="EMBL" id="CAH0474975.1"/>
    </source>
</evidence>
<organism evidence="1 2">
    <name type="scientific">Peronospora belbahrii</name>
    <dbReference type="NCBI Taxonomy" id="622444"/>
    <lineage>
        <taxon>Eukaryota</taxon>
        <taxon>Sar</taxon>
        <taxon>Stramenopiles</taxon>
        <taxon>Oomycota</taxon>
        <taxon>Peronosporomycetes</taxon>
        <taxon>Peronosporales</taxon>
        <taxon>Peronosporaceae</taxon>
        <taxon>Peronospora</taxon>
    </lineage>
</organism>
<dbReference type="AlphaFoldDB" id="A0AAU9KR06"/>
<proteinExistence type="predicted"/>
<dbReference type="EMBL" id="CAKKTJ010000119">
    <property type="protein sequence ID" value="CAH0474975.1"/>
    <property type="molecule type" value="Genomic_DNA"/>
</dbReference>
<gene>
    <name evidence="1" type="ORF">PBS003_LOCUS1811</name>
</gene>
<reference evidence="1" key="1">
    <citation type="submission" date="2021-11" db="EMBL/GenBank/DDBJ databases">
        <authorList>
            <person name="Islam A."/>
            <person name="Islam S."/>
            <person name="Flora M.S."/>
            <person name="Rahman M."/>
            <person name="Ziaur R.M."/>
            <person name="Epstein J.H."/>
            <person name="Hassan M."/>
            <person name="Klassen M."/>
            <person name="Woodard K."/>
            <person name="Webb A."/>
            <person name="Webby R.J."/>
            <person name="El Zowalaty M.E."/>
        </authorList>
    </citation>
    <scope>NUCLEOTIDE SEQUENCE</scope>
    <source>
        <strain evidence="1">Pbs3</strain>
    </source>
</reference>
<protein>
    <recommendedName>
        <fullName evidence="3">SF3 helicase domain-containing protein</fullName>
    </recommendedName>
</protein>